<evidence type="ECO:0000313" key="6">
    <source>
        <dbReference type="Proteomes" id="UP000245086"/>
    </source>
</evidence>
<reference evidence="5 6" key="1">
    <citation type="journal article" date="2018" name="Genome Announc.">
        <title>Draft Genome Sequence of "Candidatus Phycosocius bacilliformis," an Alphaproteobacterial Ectosymbiont of the Hydrocarbon-Producing Green Alga Botryococcus braunii.</title>
        <authorList>
            <person name="Tanabe Y."/>
            <person name="Yamaguchi H."/>
            <person name="Watanabe M.M."/>
        </authorList>
    </citation>
    <scope>NUCLEOTIDE SEQUENCE [LARGE SCALE GENOMIC DNA]</scope>
    <source>
        <strain evidence="5 6">BOTRYCO-2</strain>
    </source>
</reference>
<organism evidence="5 6">
    <name type="scientific">Candidatus Phycosocius bacilliformis</name>
    <dbReference type="NCBI Taxonomy" id="1445552"/>
    <lineage>
        <taxon>Bacteria</taxon>
        <taxon>Pseudomonadati</taxon>
        <taxon>Pseudomonadota</taxon>
        <taxon>Alphaproteobacteria</taxon>
        <taxon>Caulobacterales</taxon>
        <taxon>Caulobacterales incertae sedis</taxon>
        <taxon>Candidatus Phycosocius</taxon>
    </lineage>
</organism>
<dbReference type="PANTHER" id="PTHR11559">
    <property type="entry name" value="CARBOXYLESTERASE"/>
    <property type="match status" value="1"/>
</dbReference>
<dbReference type="InterPro" id="IPR019819">
    <property type="entry name" value="Carboxylesterase_B_CS"/>
</dbReference>
<comment type="similarity">
    <text evidence="1 3">Belongs to the type-B carboxylesterase/lipase family.</text>
</comment>
<comment type="caution">
    <text evidence="5">The sequence shown here is derived from an EMBL/GenBank/DDBJ whole genome shotgun (WGS) entry which is preliminary data.</text>
</comment>
<sequence>MAGSMSGADGPTRRRALAGGLASFLIFDQAWADVGQGVVMSRFGPVRGVKEGGLQIFKGLRYGQDTRLTRFARPQPPVPWQDVVDADTYGSACPQPGREPNQSEDCLFLNIWTPGLDPRAKRPVMVYIHGGAYHTGSGTSPLTDGSLLASQEDVVVVTLNHRLNLFGYLYLAQLMPDTYPDSGNAGQWDLVLALNWIKANIARFGGDPQRVMVFGQSGGGAKIASLMAAPAAAGLFHAVATMSGQQVTASGPLNATRRASTLLDALKTSPQEVVNLPAQRLLEGLVAADPINPSQKLYMGPVLDQRHLTRHPFWPDAPAQSAHLPMILGNVADETRGLIGRSQPEAFDLTFEALPTWLAAHMRTDIAPAHVIATYQAAYPGISASDLFFKATTAARSWRGQVEEADARARQQAPTWVYRLDLKSPEDGGKWGAYHTIDIPHAFRTLAASGPMTGTGPDAQRVSQQLSSALVHLARTGSPATKHLPHWPRYDLPNRQTMILDATSRVERDPRGVERALFQTVPFIQWGS</sequence>
<protein>
    <recommendedName>
        <fullName evidence="3">Carboxylic ester hydrolase</fullName>
        <ecNumber evidence="3">3.1.1.-</ecNumber>
    </recommendedName>
</protein>
<accession>A0A2P2EEH6</accession>
<dbReference type="Pfam" id="PF00135">
    <property type="entry name" value="COesterase"/>
    <property type="match status" value="1"/>
</dbReference>
<dbReference type="EC" id="3.1.1.-" evidence="3"/>
<dbReference type="Gene3D" id="3.40.50.1820">
    <property type="entry name" value="alpha/beta hydrolase"/>
    <property type="match status" value="1"/>
</dbReference>
<proteinExistence type="inferred from homology"/>
<dbReference type="InterPro" id="IPR019826">
    <property type="entry name" value="Carboxylesterase_B_AS"/>
</dbReference>
<dbReference type="AlphaFoldDB" id="A0A2P2EEH6"/>
<dbReference type="EMBL" id="BFBR01000015">
    <property type="protein sequence ID" value="GBF59463.1"/>
    <property type="molecule type" value="Genomic_DNA"/>
</dbReference>
<name>A0A2P2EEH6_9PROT</name>
<dbReference type="GO" id="GO:0016787">
    <property type="term" value="F:hydrolase activity"/>
    <property type="evidence" value="ECO:0007669"/>
    <property type="project" value="UniProtKB-KW"/>
</dbReference>
<keyword evidence="2 3" id="KW-0378">Hydrolase</keyword>
<dbReference type="SUPFAM" id="SSF53474">
    <property type="entry name" value="alpha/beta-Hydrolases"/>
    <property type="match status" value="1"/>
</dbReference>
<evidence type="ECO:0000256" key="1">
    <source>
        <dbReference type="ARBA" id="ARBA00005964"/>
    </source>
</evidence>
<dbReference type="InterPro" id="IPR050309">
    <property type="entry name" value="Type-B_Carboxylest/Lipase"/>
</dbReference>
<evidence type="ECO:0000313" key="5">
    <source>
        <dbReference type="EMBL" id="GBF59463.1"/>
    </source>
</evidence>
<evidence type="ECO:0000256" key="2">
    <source>
        <dbReference type="ARBA" id="ARBA00022801"/>
    </source>
</evidence>
<dbReference type="PROSITE" id="PS00941">
    <property type="entry name" value="CARBOXYLESTERASE_B_2"/>
    <property type="match status" value="1"/>
</dbReference>
<evidence type="ECO:0000256" key="3">
    <source>
        <dbReference type="RuleBase" id="RU361235"/>
    </source>
</evidence>
<dbReference type="PROSITE" id="PS00122">
    <property type="entry name" value="CARBOXYLESTERASE_B_1"/>
    <property type="match status" value="1"/>
</dbReference>
<gene>
    <name evidence="5" type="primary">pnbA</name>
    <name evidence="5" type="ORF">PbB2_03163</name>
</gene>
<evidence type="ECO:0000259" key="4">
    <source>
        <dbReference type="Pfam" id="PF00135"/>
    </source>
</evidence>
<dbReference type="InterPro" id="IPR002018">
    <property type="entry name" value="CarbesteraseB"/>
</dbReference>
<feature type="domain" description="Carboxylesterase type B" evidence="4">
    <location>
        <begin position="38"/>
        <end position="509"/>
    </location>
</feature>
<keyword evidence="6" id="KW-1185">Reference proteome</keyword>
<dbReference type="Proteomes" id="UP000245086">
    <property type="component" value="Unassembled WGS sequence"/>
</dbReference>
<dbReference type="InterPro" id="IPR029058">
    <property type="entry name" value="AB_hydrolase_fold"/>
</dbReference>